<name>A0ABR1WK61_9PEZI</name>
<keyword evidence="2" id="KW-1133">Transmembrane helix</keyword>
<accession>A0ABR1WK61</accession>
<organism evidence="3 4">
    <name type="scientific">Apiospora saccharicola</name>
    <dbReference type="NCBI Taxonomy" id="335842"/>
    <lineage>
        <taxon>Eukaryota</taxon>
        <taxon>Fungi</taxon>
        <taxon>Dikarya</taxon>
        <taxon>Ascomycota</taxon>
        <taxon>Pezizomycotina</taxon>
        <taxon>Sordariomycetes</taxon>
        <taxon>Xylariomycetidae</taxon>
        <taxon>Amphisphaeriales</taxon>
        <taxon>Apiosporaceae</taxon>
        <taxon>Apiospora</taxon>
    </lineage>
</organism>
<evidence type="ECO:0000256" key="1">
    <source>
        <dbReference type="SAM" id="MobiDB-lite"/>
    </source>
</evidence>
<dbReference type="PANTHER" id="PTHR35394">
    <property type="entry name" value="DUF3176 DOMAIN-CONTAINING PROTEIN"/>
    <property type="match status" value="1"/>
</dbReference>
<feature type="transmembrane region" description="Helical" evidence="2">
    <location>
        <begin position="141"/>
        <end position="160"/>
    </location>
</feature>
<evidence type="ECO:0000313" key="3">
    <source>
        <dbReference type="EMBL" id="KAK8083894.1"/>
    </source>
</evidence>
<keyword evidence="2" id="KW-0472">Membrane</keyword>
<feature type="region of interest" description="Disordered" evidence="1">
    <location>
        <begin position="363"/>
        <end position="466"/>
    </location>
</feature>
<feature type="compositionally biased region" description="Basic residues" evidence="1">
    <location>
        <begin position="378"/>
        <end position="387"/>
    </location>
</feature>
<feature type="transmembrane region" description="Helical" evidence="2">
    <location>
        <begin position="39"/>
        <end position="59"/>
    </location>
</feature>
<dbReference type="EMBL" id="JAQQWM010000001">
    <property type="protein sequence ID" value="KAK8083894.1"/>
    <property type="molecule type" value="Genomic_DNA"/>
</dbReference>
<comment type="caution">
    <text evidence="3">The sequence shown here is derived from an EMBL/GenBank/DDBJ whole genome shotgun (WGS) entry which is preliminary data.</text>
</comment>
<keyword evidence="4" id="KW-1185">Reference proteome</keyword>
<protein>
    <submittedName>
        <fullName evidence="3">Uncharacterized protein</fullName>
    </submittedName>
</protein>
<evidence type="ECO:0000313" key="4">
    <source>
        <dbReference type="Proteomes" id="UP001446871"/>
    </source>
</evidence>
<dbReference type="InterPro" id="IPR021514">
    <property type="entry name" value="DUF3176"/>
</dbReference>
<dbReference type="Proteomes" id="UP001446871">
    <property type="component" value="Unassembled WGS sequence"/>
</dbReference>
<keyword evidence="2" id="KW-0812">Transmembrane</keyword>
<feature type="compositionally biased region" description="Basic and acidic residues" evidence="1">
    <location>
        <begin position="455"/>
        <end position="466"/>
    </location>
</feature>
<proteinExistence type="predicted"/>
<gene>
    <name evidence="3" type="ORF">PG996_002675</name>
</gene>
<sequence>MEPFTKCDNHVFIEERRTASEPKVPRARSCYKTDWWQEIGSSILSVLCILGMVILLSHIQNQPLASWALPVSPNAFISVLSTASKAFLILPVSECISQLKWMYLLESRKEDRLTHLQNYDNASRGPLGSFRFFFYVPTKSWLPYIACVITLAAIATDAFAQQILAFETQLVELSGVYSELRTSQDVYMWDYDALYRIQESVRLSLYDEPQLPDLHCPGSVCTYPSFASIGVSSECQDVTAGSQANCTIRTSPPTQSQYETCNVTTPGGFQLPGLQVHTDNEAPLGMTGSSSSTKETVSPGRVGVDVLLEFGVLQYPDESGDFKAHMQVHECTMRMCAAEYTGWSSTSETVHPGLLKTYAVTNSTPLEEMGQGDPRPRVGLRGRHRRALGLDRPARRPRARGGPLAARRRGPDPPRRAAGLEVLADPAAAGARVLPRGEGRAEAASDADVLEGEDGGDRESPHQVRE</sequence>
<reference evidence="3 4" key="1">
    <citation type="submission" date="2023-01" db="EMBL/GenBank/DDBJ databases">
        <title>Analysis of 21 Apiospora genomes using comparative genomics revels a genus with tremendous synthesis potential of carbohydrate active enzymes and secondary metabolites.</title>
        <authorList>
            <person name="Sorensen T."/>
        </authorList>
    </citation>
    <scope>NUCLEOTIDE SEQUENCE [LARGE SCALE GENOMIC DNA]</scope>
    <source>
        <strain evidence="3 4">CBS 83171</strain>
    </source>
</reference>
<evidence type="ECO:0000256" key="2">
    <source>
        <dbReference type="SAM" id="Phobius"/>
    </source>
</evidence>
<dbReference type="Pfam" id="PF11374">
    <property type="entry name" value="DUF3176"/>
    <property type="match status" value="1"/>
</dbReference>
<dbReference type="PANTHER" id="PTHR35394:SF5">
    <property type="entry name" value="DUF3176 DOMAIN-CONTAINING PROTEIN"/>
    <property type="match status" value="1"/>
</dbReference>